<protein>
    <submittedName>
        <fullName evidence="1">Uncharacterized protein</fullName>
    </submittedName>
</protein>
<dbReference type="AlphaFoldDB" id="A0A0X8X4K8"/>
<proteinExistence type="predicted"/>
<sequence length="206" mass="23514">MKHLFFLPCFIFLFSLPAFGQDSLKLKTNPIIYGDIGFSVPISGIGGVQFNSSLNYQRNKSLFTLRVVAIQSFTVATVKLSPFTVFPYFKDAGHLTEWSVLYGWRTVDDDEAFSVSAGVSYNDREIIYSSNNNRLQLESRYPGLPFEMNVMWFKGRKRKYHIYYLIPVGRPTGFGHSFGFKLSGNVSQHSYVSFGIVFGLGYHKEY</sequence>
<dbReference type="EMBL" id="AP017313">
    <property type="protein sequence ID" value="BAU55516.1"/>
    <property type="molecule type" value="Genomic_DNA"/>
</dbReference>
<dbReference type="RefSeq" id="WP_096353876.1">
    <property type="nucleotide sequence ID" value="NZ_AP017313.1"/>
</dbReference>
<evidence type="ECO:0000313" key="1">
    <source>
        <dbReference type="EMBL" id="BAU55516.1"/>
    </source>
</evidence>
<evidence type="ECO:0000313" key="2">
    <source>
        <dbReference type="Proteomes" id="UP000218263"/>
    </source>
</evidence>
<gene>
    <name evidence="1" type="ORF">MgSA37_03705</name>
</gene>
<organism evidence="1 2">
    <name type="scientific">Mucilaginibacter gotjawali</name>
    <dbReference type="NCBI Taxonomy" id="1550579"/>
    <lineage>
        <taxon>Bacteria</taxon>
        <taxon>Pseudomonadati</taxon>
        <taxon>Bacteroidota</taxon>
        <taxon>Sphingobacteriia</taxon>
        <taxon>Sphingobacteriales</taxon>
        <taxon>Sphingobacteriaceae</taxon>
        <taxon>Mucilaginibacter</taxon>
    </lineage>
</organism>
<accession>A0A0X8X4K8</accession>
<dbReference type="KEGG" id="mgot:MgSA37_03705"/>
<dbReference type="OrthoDB" id="796858at2"/>
<keyword evidence="2" id="KW-1185">Reference proteome</keyword>
<reference evidence="1 2" key="1">
    <citation type="submission" date="2015-12" db="EMBL/GenBank/DDBJ databases">
        <title>Genome sequence of Mucilaginibacter gotjawali.</title>
        <authorList>
            <person name="Lee J.S."/>
            <person name="Lee K.C."/>
            <person name="Kim K.K."/>
            <person name="Lee B.W."/>
        </authorList>
    </citation>
    <scope>NUCLEOTIDE SEQUENCE [LARGE SCALE GENOMIC DNA]</scope>
    <source>
        <strain evidence="1 2">SA3-7</strain>
    </source>
</reference>
<dbReference type="Proteomes" id="UP000218263">
    <property type="component" value="Chromosome"/>
</dbReference>
<name>A0A0X8X4K8_9SPHI</name>